<accession>A0A9D5QE00</accession>
<proteinExistence type="predicted"/>
<gene>
    <name evidence="1" type="ORF">GF359_10305</name>
</gene>
<dbReference type="AlphaFoldDB" id="A0A9D5QE00"/>
<comment type="caution">
    <text evidence="1">The sequence shown here is derived from an EMBL/GenBank/DDBJ whole genome shotgun (WGS) entry which is preliminary data.</text>
</comment>
<organism evidence="1 2">
    <name type="scientific">candidate division WOR-3 bacterium</name>
    <dbReference type="NCBI Taxonomy" id="2052148"/>
    <lineage>
        <taxon>Bacteria</taxon>
        <taxon>Bacteria division WOR-3</taxon>
    </lineage>
</organism>
<dbReference type="Proteomes" id="UP000630660">
    <property type="component" value="Unassembled WGS sequence"/>
</dbReference>
<reference evidence="1" key="1">
    <citation type="submission" date="2019-11" db="EMBL/GenBank/DDBJ databases">
        <title>Microbial mats filling the niche in hypersaline microbial mats.</title>
        <authorList>
            <person name="Wong H.L."/>
            <person name="Macleod F.I."/>
            <person name="White R.A. III"/>
            <person name="Burns B.P."/>
        </authorList>
    </citation>
    <scope>NUCLEOTIDE SEQUENCE</scope>
    <source>
        <strain evidence="1">Bin_327</strain>
    </source>
</reference>
<name>A0A9D5QE00_UNCW3</name>
<evidence type="ECO:0000313" key="1">
    <source>
        <dbReference type="EMBL" id="MBD3365592.1"/>
    </source>
</evidence>
<dbReference type="EMBL" id="WJKJ01000341">
    <property type="protein sequence ID" value="MBD3365592.1"/>
    <property type="molecule type" value="Genomic_DNA"/>
</dbReference>
<protein>
    <submittedName>
        <fullName evidence="1">Uncharacterized protein</fullName>
    </submittedName>
</protein>
<sequence>MRRPTSDYKDEIPLGHGVFLIKNRGSGAELIPEMMSFQVDGRLCDVEDLPADFFDEELLEVINRIKLFLRAKDEGTYQ</sequence>
<evidence type="ECO:0000313" key="2">
    <source>
        <dbReference type="Proteomes" id="UP000630660"/>
    </source>
</evidence>